<protein>
    <submittedName>
        <fullName evidence="3">TRAP transporter substrate-binding protein</fullName>
    </submittedName>
</protein>
<dbReference type="AlphaFoldDB" id="A0A853F745"/>
<dbReference type="CDD" id="cd13602">
    <property type="entry name" value="PBP2_TRAP_BpDctp6_7"/>
    <property type="match status" value="1"/>
</dbReference>
<evidence type="ECO:0000313" key="4">
    <source>
        <dbReference type="Proteomes" id="UP000580517"/>
    </source>
</evidence>
<dbReference type="EMBL" id="JACCEW010000001">
    <property type="protein sequence ID" value="NYT35789.1"/>
    <property type="molecule type" value="Genomic_DNA"/>
</dbReference>
<dbReference type="Proteomes" id="UP000580517">
    <property type="component" value="Unassembled WGS sequence"/>
</dbReference>
<keyword evidence="4" id="KW-1185">Reference proteome</keyword>
<dbReference type="PANTHER" id="PTHR33376">
    <property type="match status" value="1"/>
</dbReference>
<proteinExistence type="predicted"/>
<dbReference type="OrthoDB" id="8628712at2"/>
<dbReference type="InterPro" id="IPR038404">
    <property type="entry name" value="TRAP_DctP_sf"/>
</dbReference>
<dbReference type="Gene3D" id="3.40.190.170">
    <property type="entry name" value="Bacterial extracellular solute-binding protein, family 7"/>
    <property type="match status" value="1"/>
</dbReference>
<evidence type="ECO:0000256" key="1">
    <source>
        <dbReference type="ARBA" id="ARBA00022729"/>
    </source>
</evidence>
<sequence>MRGSLQRNGTPAHGAAVGQARLATKLAGAMLCLAGLAMTPAAWAQEFDLTMSVITSPGDGYSILTQSVPDRVKKATNGRVRVTVSDSLVPPAQIATAIREGRVDMSAALHTYLAADEPRMGIFNLPGLINDVKEYKKVGDAFWFEDTRKIWKEKWDAILLANGVWCTQQLFSKEPIKKIEDFKGKRLRVHNPQTAEVVNALGGKPVPLPVPEIYPALERGVIDGLFTSTCVGNALEYWRLAKNVQNWSLGPLNGWAILANPDSWNKLPPDIQKAISGVMDEIQHEAFSRYDEFVGNAMKDMESHGVTFWVAPEDERNRLMQEKYIGPSYDAWYKRAEEVGFDGKAYIEHVRQVLGKSSGG</sequence>
<dbReference type="NCBIfam" id="NF037995">
    <property type="entry name" value="TRAP_S1"/>
    <property type="match status" value="1"/>
</dbReference>
<feature type="chain" id="PRO_5032399162" evidence="2">
    <location>
        <begin position="45"/>
        <end position="360"/>
    </location>
</feature>
<dbReference type="GO" id="GO:0055085">
    <property type="term" value="P:transmembrane transport"/>
    <property type="evidence" value="ECO:0007669"/>
    <property type="project" value="InterPro"/>
</dbReference>
<accession>A0A853F745</accession>
<evidence type="ECO:0000313" key="3">
    <source>
        <dbReference type="EMBL" id="NYT35789.1"/>
    </source>
</evidence>
<dbReference type="Pfam" id="PF03480">
    <property type="entry name" value="DctP"/>
    <property type="match status" value="1"/>
</dbReference>
<dbReference type="SUPFAM" id="SSF53850">
    <property type="entry name" value="Periplasmic binding protein-like II"/>
    <property type="match status" value="1"/>
</dbReference>
<dbReference type="PANTHER" id="PTHR33376:SF4">
    <property type="entry name" value="SIALIC ACID-BINDING PERIPLASMIC PROTEIN SIAP"/>
    <property type="match status" value="1"/>
</dbReference>
<comment type="caution">
    <text evidence="3">The sequence shown here is derived from an EMBL/GenBank/DDBJ whole genome shotgun (WGS) entry which is preliminary data.</text>
</comment>
<reference evidence="3 4" key="1">
    <citation type="submission" date="2020-07" db="EMBL/GenBank/DDBJ databases">
        <title>Taxonomic revisions and descriptions of new bacterial species based on genomic comparisons in the high-G+C-content subgroup of the family Alcaligenaceae.</title>
        <authorList>
            <person name="Szabo A."/>
            <person name="Felfoldi T."/>
        </authorList>
    </citation>
    <scope>NUCLEOTIDE SEQUENCE [LARGE SCALE GENOMIC DNA]</scope>
    <source>
        <strain evidence="3 4">DSM 25264</strain>
    </source>
</reference>
<gene>
    <name evidence="3" type="ORF">H0A68_02810</name>
</gene>
<organism evidence="3 4">
    <name type="scientific">Allopusillimonas soli</name>
    <dbReference type="NCBI Taxonomy" id="659016"/>
    <lineage>
        <taxon>Bacteria</taxon>
        <taxon>Pseudomonadati</taxon>
        <taxon>Pseudomonadota</taxon>
        <taxon>Betaproteobacteria</taxon>
        <taxon>Burkholderiales</taxon>
        <taxon>Alcaligenaceae</taxon>
        <taxon>Allopusillimonas</taxon>
    </lineage>
</organism>
<feature type="signal peptide" evidence="2">
    <location>
        <begin position="1"/>
        <end position="44"/>
    </location>
</feature>
<evidence type="ECO:0000256" key="2">
    <source>
        <dbReference type="SAM" id="SignalP"/>
    </source>
</evidence>
<dbReference type="InterPro" id="IPR018389">
    <property type="entry name" value="DctP_fam"/>
</dbReference>
<name>A0A853F745_9BURK</name>
<keyword evidence="1 2" id="KW-0732">Signal</keyword>